<keyword evidence="8" id="KW-0812">Transmembrane</keyword>
<dbReference type="Gene3D" id="1.25.10.10">
    <property type="entry name" value="Leucine-rich Repeat Variant"/>
    <property type="match status" value="2"/>
</dbReference>
<evidence type="ECO:0000256" key="7">
    <source>
        <dbReference type="ARBA" id="ARBA00022833"/>
    </source>
</evidence>
<evidence type="ECO:0000259" key="13">
    <source>
        <dbReference type="PROSITE" id="PS51271"/>
    </source>
</evidence>
<dbReference type="CDD" id="cd08662">
    <property type="entry name" value="M13"/>
    <property type="match status" value="1"/>
</dbReference>
<feature type="compositionally biased region" description="Basic and acidic residues" evidence="12">
    <location>
        <begin position="266"/>
        <end position="275"/>
    </location>
</feature>
<feature type="compositionally biased region" description="Basic and acidic residues" evidence="12">
    <location>
        <begin position="230"/>
        <end position="239"/>
    </location>
</feature>
<comment type="subcellular location">
    <subcellularLocation>
        <location evidence="2">Cell membrane</location>
        <topology evidence="2">Single-pass type II membrane protein</topology>
    </subcellularLocation>
</comment>
<dbReference type="GO" id="GO:0046872">
    <property type="term" value="F:metal ion binding"/>
    <property type="evidence" value="ECO:0007669"/>
    <property type="project" value="UniProtKB-KW"/>
</dbReference>
<evidence type="ECO:0000313" key="15">
    <source>
        <dbReference type="Proteomes" id="UP000479000"/>
    </source>
</evidence>
<organism evidence="14 15">
    <name type="scientific">Nesidiocoris tenuis</name>
    <dbReference type="NCBI Taxonomy" id="355587"/>
    <lineage>
        <taxon>Eukaryota</taxon>
        <taxon>Metazoa</taxon>
        <taxon>Ecdysozoa</taxon>
        <taxon>Arthropoda</taxon>
        <taxon>Hexapoda</taxon>
        <taxon>Insecta</taxon>
        <taxon>Pterygota</taxon>
        <taxon>Neoptera</taxon>
        <taxon>Paraneoptera</taxon>
        <taxon>Hemiptera</taxon>
        <taxon>Heteroptera</taxon>
        <taxon>Panheteroptera</taxon>
        <taxon>Cimicomorpha</taxon>
        <taxon>Miridae</taxon>
        <taxon>Dicyphina</taxon>
        <taxon>Nesidiocoris</taxon>
    </lineage>
</organism>
<feature type="compositionally biased region" description="Basic and acidic residues" evidence="12">
    <location>
        <begin position="204"/>
        <end position="217"/>
    </location>
</feature>
<keyword evidence="9" id="KW-0482">Metalloprotease</keyword>
<evidence type="ECO:0000256" key="3">
    <source>
        <dbReference type="ARBA" id="ARBA00007357"/>
    </source>
</evidence>
<dbReference type="InterPro" id="IPR024079">
    <property type="entry name" value="MetalloPept_cat_dom_sf"/>
</dbReference>
<evidence type="ECO:0000256" key="11">
    <source>
        <dbReference type="ARBA" id="ARBA00023180"/>
    </source>
</evidence>
<dbReference type="PANTHER" id="PTHR11733:SF238">
    <property type="entry name" value="FI07649P-RELATED"/>
    <property type="match status" value="1"/>
</dbReference>
<evidence type="ECO:0000256" key="10">
    <source>
        <dbReference type="ARBA" id="ARBA00023157"/>
    </source>
</evidence>
<keyword evidence="7" id="KW-0862">Zinc</keyword>
<keyword evidence="5" id="KW-0479">Metal-binding</keyword>
<keyword evidence="4" id="KW-0645">Protease</keyword>
<dbReference type="Pfam" id="PF05649">
    <property type="entry name" value="Peptidase_M13_N"/>
    <property type="match status" value="1"/>
</dbReference>
<dbReference type="Gene3D" id="1.10.1380.10">
    <property type="entry name" value="Neutral endopeptidase , domain2"/>
    <property type="match status" value="1"/>
</dbReference>
<evidence type="ECO:0000256" key="12">
    <source>
        <dbReference type="SAM" id="MobiDB-lite"/>
    </source>
</evidence>
<evidence type="ECO:0000256" key="4">
    <source>
        <dbReference type="ARBA" id="ARBA00022670"/>
    </source>
</evidence>
<dbReference type="GO" id="GO:0016485">
    <property type="term" value="P:protein processing"/>
    <property type="evidence" value="ECO:0007669"/>
    <property type="project" value="TreeGrafter"/>
</dbReference>
<feature type="region of interest" description="Disordered" evidence="12">
    <location>
        <begin position="342"/>
        <end position="419"/>
    </location>
</feature>
<dbReference type="SUPFAM" id="SSF48371">
    <property type="entry name" value="ARM repeat"/>
    <property type="match status" value="1"/>
</dbReference>
<proteinExistence type="inferred from homology"/>
<dbReference type="GO" id="GO:0005886">
    <property type="term" value="C:plasma membrane"/>
    <property type="evidence" value="ECO:0007669"/>
    <property type="project" value="UniProtKB-SubCell"/>
</dbReference>
<dbReference type="InterPro" id="IPR008753">
    <property type="entry name" value="Peptidase_M13_N"/>
</dbReference>
<dbReference type="InterPro" id="IPR018497">
    <property type="entry name" value="Peptidase_M13_C"/>
</dbReference>
<dbReference type="OrthoDB" id="6475849at2759"/>
<dbReference type="SUPFAM" id="SSF55486">
    <property type="entry name" value="Metalloproteases ('zincins'), catalytic domain"/>
    <property type="match status" value="1"/>
</dbReference>
<feature type="domain" description="WAPL" evidence="13">
    <location>
        <begin position="444"/>
        <end position="784"/>
    </location>
</feature>
<evidence type="ECO:0000313" key="14">
    <source>
        <dbReference type="EMBL" id="CAB0016858.1"/>
    </source>
</evidence>
<dbReference type="GO" id="GO:0004222">
    <property type="term" value="F:metalloendopeptidase activity"/>
    <property type="evidence" value="ECO:0007669"/>
    <property type="project" value="InterPro"/>
</dbReference>
<comment type="cofactor">
    <cofactor evidence="1">
        <name>Zn(2+)</name>
        <dbReference type="ChEBI" id="CHEBI:29105"/>
    </cofactor>
</comment>
<dbReference type="PRINTS" id="PR00786">
    <property type="entry name" value="NEPRILYSIN"/>
</dbReference>
<comment type="similarity">
    <text evidence="3">Belongs to the peptidase M13 family.</text>
</comment>
<dbReference type="Pfam" id="PF07814">
    <property type="entry name" value="WAPL"/>
    <property type="match status" value="2"/>
</dbReference>
<dbReference type="PROSITE" id="PS51885">
    <property type="entry name" value="NEPRILYSIN"/>
    <property type="match status" value="1"/>
</dbReference>
<feature type="compositionally biased region" description="Basic residues" evidence="12">
    <location>
        <begin position="182"/>
        <end position="191"/>
    </location>
</feature>
<protein>
    <recommendedName>
        <fullName evidence="13">WAPL domain-containing protein</fullName>
    </recommendedName>
</protein>
<dbReference type="InterPro" id="IPR011989">
    <property type="entry name" value="ARM-like"/>
</dbReference>
<dbReference type="EMBL" id="CADCXU010030616">
    <property type="protein sequence ID" value="CAB0016858.1"/>
    <property type="molecule type" value="Genomic_DNA"/>
</dbReference>
<keyword evidence="10" id="KW-1015">Disulfide bond</keyword>
<evidence type="ECO:0000256" key="9">
    <source>
        <dbReference type="ARBA" id="ARBA00023049"/>
    </source>
</evidence>
<reference evidence="14 15" key="1">
    <citation type="submission" date="2020-02" db="EMBL/GenBank/DDBJ databases">
        <authorList>
            <person name="Ferguson B K."/>
        </authorList>
    </citation>
    <scope>NUCLEOTIDE SEQUENCE [LARGE SCALE GENOMIC DNA]</scope>
</reference>
<feature type="compositionally biased region" description="Polar residues" evidence="12">
    <location>
        <begin position="243"/>
        <end position="264"/>
    </location>
</feature>
<accession>A0A6H5HH94</accession>
<evidence type="ECO:0000256" key="2">
    <source>
        <dbReference type="ARBA" id="ARBA00004401"/>
    </source>
</evidence>
<evidence type="ECO:0000256" key="8">
    <source>
        <dbReference type="ARBA" id="ARBA00022968"/>
    </source>
</evidence>
<feature type="compositionally biased region" description="Basic and acidic residues" evidence="12">
    <location>
        <begin position="285"/>
        <end position="312"/>
    </location>
</feature>
<name>A0A6H5HH94_9HEMI</name>
<feature type="region of interest" description="Disordered" evidence="12">
    <location>
        <begin position="152"/>
        <end position="330"/>
    </location>
</feature>
<dbReference type="InterPro" id="IPR022771">
    <property type="entry name" value="WAPL_C"/>
</dbReference>
<sequence length="1628" mass="184356">MSRGCYKTYGRKLNGPGAHPSIQFDKLFCENSNKPTASKSTGTVGKWGITSFTSIRSSKFTVAAAKKLVDIPDNEFEEEYDEDLYAAQLANATRETVLMHPMTAHPPTPPEIESNLEFDEPKEENADAPSSPPHPPIVLRISKGHAQLVGADDEVVHEEKEKHSKKDRRRSHGSDSGDGVSPKRHKSKHRNPPPPSPPPQTLAPEHEEVVEQEKMEVEEANTQGNTDAPSHTDIDKPEAVSETVMSSVITNSTGLKMSIRQSTVTEDDRMKLLRDLEDEENLQDEVVKEEESDHEQQVEQKDDPVPEVDLPKDLSVSAPPENTDWVSADYVPPPEIKEEEMAAGAKIEPIVLRRPSTGSGAPRPPKKGSIFKSRGPEKRKVRYIHNWSDQKDDAAQKSNKPASTSKGSAFDETEFDDESLTRVTLRDGQKQTVEDSQVTSITCSKKTKEFYTVVRNVKKVHQLQESGEFQEFNDDVEYILDALKDNNPISTRCLSAITLASKCMSPEFRMHVRAHGTVTKFFKALHDATKDQVSDLIWTRCATFCAKYGICAKFAFGSQRLGMCTATVMFVLSQDRLNMDIDRESLELMLNLLESDASHSSALEGCGLSDAELAKTKDRVRSLCQEIQEQGHAKHLNLDNITVGQLAMETLLSLTCKRAGEWFKEELRDLGGLEHIIKTIGETCRPINSSVGEWTPQLLDRLKKADRCLKVLENVTLQNEENNNYLLTYGDGILVDTVVRVFQVCDQQLVYYPTLNSKDKDSTGAVIRECLIANLKVLINLTHDYGNKYATAVSALVGMFLQQEELARTEERKTDAILDGKEKPPSAPEQKKTNEEHMEETVQLLRHLPVLPFTIMIMNEIKYVEGGIHIGKIGVTREEATLIDITNSDDGNSSNIGVPVQGKDQSGSRTGYSACLLERRRQRGYDTSRSGCVPTIRWYRMTDSVSFDLFWELQENLHTILISGILMKQYMDSSVDPCKDFYQFACGRWTKLNPIPKDKGAYDTFEMLRESLDSILKELLEEPASQREPEAYVKAKDLYKSCVNYDVLEQRGSKPLLALLEKLGGWPLLDPEWDRSTFDWLWLMAQLRLFNNDILVSEWVGPDIKNSDLYVIHLDQTSLGLPTRDYYLQPSNLQYLEAYKNYLAKVATLLGAPASNATVAAEEVIQFEVALAKITSAPDERRNVSELYQRMTVAELRSYIPQVNWQRYLSIVLGRPCNASESVVVFALRYLEDLVSLLGKTEPKTISNYLLWRFVRHRVNNLDDRFQEAKQKFYYILFGREESPPRWKNCIAQVNGNMGMAVGAMFVRKYFDEFSKNDTLIMTREIQQSFREILEETSWIDKETKRLAKDKVDAMALRIGYPDSILDKKELDERYKDVKIDSNLYFENTLNILRHLTRMEQSHLGTPVNKSIWNTAPAVVNAYYSRNKNQIMFPAGILQPPFYHRYFPKSLNYGGIGVVIGHEITHGFDDKGRLFDRNGNLHRWWREEAVNQFHDRAQCIIDQYGKYVVDEVGIQIDGTNTQGENIADNGGIKQAFRAYQKWLSLPGKKDETLPGLNYTGTQLFFLNFAQVWCGETRPAASRNKLKTAVHSPGKFRVIGTLSNSVEFAKVFNCPLGSPMNPAKKCTVW</sequence>
<keyword evidence="6" id="KW-0378">Hydrolase</keyword>
<gene>
    <name evidence="14" type="ORF">NTEN_LOCUS20983</name>
</gene>
<feature type="compositionally biased region" description="Polar residues" evidence="12">
    <location>
        <begin position="396"/>
        <end position="407"/>
    </location>
</feature>
<dbReference type="InterPro" id="IPR012502">
    <property type="entry name" value="WAPL_dom"/>
</dbReference>
<feature type="region of interest" description="Disordered" evidence="12">
    <location>
        <begin position="101"/>
        <end position="138"/>
    </location>
</feature>
<evidence type="ECO:0000256" key="5">
    <source>
        <dbReference type="ARBA" id="ARBA00022723"/>
    </source>
</evidence>
<keyword evidence="15" id="KW-1185">Reference proteome</keyword>
<keyword evidence="8" id="KW-0735">Signal-anchor</keyword>
<feature type="compositionally biased region" description="Pro residues" evidence="12">
    <location>
        <begin position="192"/>
        <end position="201"/>
    </location>
</feature>
<feature type="region of interest" description="Disordered" evidence="12">
    <location>
        <begin position="813"/>
        <end position="836"/>
    </location>
</feature>
<dbReference type="InterPro" id="IPR016024">
    <property type="entry name" value="ARM-type_fold"/>
</dbReference>
<dbReference type="PANTHER" id="PTHR11733">
    <property type="entry name" value="ZINC METALLOPROTEASE FAMILY M13 NEPRILYSIN-RELATED"/>
    <property type="match status" value="1"/>
</dbReference>
<evidence type="ECO:0000256" key="6">
    <source>
        <dbReference type="ARBA" id="ARBA00022801"/>
    </source>
</evidence>
<keyword evidence="11" id="KW-0325">Glycoprotein</keyword>
<dbReference type="Gene3D" id="3.40.390.10">
    <property type="entry name" value="Collagenase (Catalytic Domain)"/>
    <property type="match status" value="1"/>
</dbReference>
<evidence type="ECO:0000256" key="1">
    <source>
        <dbReference type="ARBA" id="ARBA00001947"/>
    </source>
</evidence>
<dbReference type="Pfam" id="PF01431">
    <property type="entry name" value="Peptidase_M13"/>
    <property type="match status" value="1"/>
</dbReference>
<dbReference type="InterPro" id="IPR042089">
    <property type="entry name" value="Peptidase_M13_dom_2"/>
</dbReference>
<dbReference type="PROSITE" id="PS51271">
    <property type="entry name" value="WAPL"/>
    <property type="match status" value="1"/>
</dbReference>
<dbReference type="FunFam" id="3.40.390.10:FF:000076">
    <property type="entry name" value="membrane metallo-endopeptidase-like 1"/>
    <property type="match status" value="1"/>
</dbReference>
<dbReference type="InterPro" id="IPR000718">
    <property type="entry name" value="Peptidase_M13"/>
</dbReference>
<feature type="compositionally biased region" description="Polar residues" evidence="12">
    <location>
        <begin position="220"/>
        <end position="229"/>
    </location>
</feature>
<dbReference type="Proteomes" id="UP000479000">
    <property type="component" value="Unassembled WGS sequence"/>
</dbReference>